<evidence type="ECO:0000256" key="4">
    <source>
        <dbReference type="ARBA" id="ARBA00023002"/>
    </source>
</evidence>
<evidence type="ECO:0000256" key="6">
    <source>
        <dbReference type="ARBA" id="ARBA00023014"/>
    </source>
</evidence>
<dbReference type="PROSITE" id="PS00365">
    <property type="entry name" value="NIR_SIR"/>
    <property type="match status" value="1"/>
</dbReference>
<keyword evidence="5" id="KW-0408">Iron</keyword>
<keyword evidence="2" id="KW-0349">Heme</keyword>
<evidence type="ECO:0000313" key="9">
    <source>
        <dbReference type="Proteomes" id="UP001315686"/>
    </source>
</evidence>
<protein>
    <submittedName>
        <fullName evidence="8">Precorrin-3B synthase</fullName>
    </submittedName>
</protein>
<dbReference type="InterPro" id="IPR005117">
    <property type="entry name" value="NiRdtase/SiRdtase_haem-b_fer"/>
</dbReference>
<dbReference type="PANTHER" id="PTHR32439">
    <property type="entry name" value="FERREDOXIN--NITRITE REDUCTASE, CHLOROPLASTIC"/>
    <property type="match status" value="1"/>
</dbReference>
<evidence type="ECO:0000256" key="2">
    <source>
        <dbReference type="ARBA" id="ARBA00022617"/>
    </source>
</evidence>
<accession>A0AAP2CP23</accession>
<dbReference type="Proteomes" id="UP001315686">
    <property type="component" value="Unassembled WGS sequence"/>
</dbReference>
<dbReference type="InterPro" id="IPR036136">
    <property type="entry name" value="Nit/Sulf_reduc_fer-like_dom_sf"/>
</dbReference>
<evidence type="ECO:0000259" key="7">
    <source>
        <dbReference type="Pfam" id="PF03460"/>
    </source>
</evidence>
<gene>
    <name evidence="8" type="ORF">IV417_00510</name>
</gene>
<dbReference type="InterPro" id="IPR006066">
    <property type="entry name" value="NO2/SO3_Rdtase_FeS/sirohaem_BS"/>
</dbReference>
<evidence type="ECO:0000256" key="1">
    <source>
        <dbReference type="ARBA" id="ARBA00022485"/>
    </source>
</evidence>
<proteinExistence type="predicted"/>
<dbReference type="GO" id="GO:0046872">
    <property type="term" value="F:metal ion binding"/>
    <property type="evidence" value="ECO:0007669"/>
    <property type="project" value="UniProtKB-KW"/>
</dbReference>
<evidence type="ECO:0000256" key="3">
    <source>
        <dbReference type="ARBA" id="ARBA00022723"/>
    </source>
</evidence>
<dbReference type="AlphaFoldDB" id="A0AAP2CP23"/>
<dbReference type="EMBL" id="JADQAZ010000001">
    <property type="protein sequence ID" value="MBT0955851.1"/>
    <property type="molecule type" value="Genomic_DNA"/>
</dbReference>
<feature type="domain" description="Nitrite/Sulfite reductase ferredoxin-like" evidence="7">
    <location>
        <begin position="3"/>
        <end position="65"/>
    </location>
</feature>
<keyword evidence="3" id="KW-0479">Metal-binding</keyword>
<dbReference type="Gene3D" id="3.90.480.20">
    <property type="match status" value="1"/>
</dbReference>
<comment type="caution">
    <text evidence="8">The sequence shown here is derived from an EMBL/GenBank/DDBJ whole genome shotgun (WGS) entry which is preliminary data.</text>
</comment>
<dbReference type="PANTHER" id="PTHR32439:SF9">
    <property type="entry name" value="BLR3264 PROTEIN"/>
    <property type="match status" value="1"/>
</dbReference>
<name>A0AAP2CP23_9RHOB</name>
<sequence length="369" mass="38560">MASGDGLVVRLRPPLGRLTQAQAKRIAELSVAHGNGTLDLSSRAALQIRGVSEASYPALLDGLSALNLLDKSAEAEANRNVITQPFWQEGDRTQVIARALEAALAAAPLPGLPAKFGFAVDTGPQPVLRETPTDIRIEATSTGTLQLCADGAEICAEVEPAEAVQAAIDLAEWFLQARADLPGPAPGRMARLLRRGVVLPPAFAGMQRNPAPAPARQTPGPSTSGTLVALAFGQMQAETLVELASLSAVRMTPWRMILLEGATQAPDLRELITTQDDPLLRTMACTGAPRCPQGHAPTRTLARSLAPLVPAGQTLHVSGCAKACAHPRAADLTVLATPQGFDLIRNGTCADLPALTNLSPDTLPKALTP</sequence>
<organism evidence="8 9">
    <name type="scientific">Harenicola maris</name>
    <dbReference type="NCBI Taxonomy" id="2841044"/>
    <lineage>
        <taxon>Bacteria</taxon>
        <taxon>Pseudomonadati</taxon>
        <taxon>Pseudomonadota</taxon>
        <taxon>Alphaproteobacteria</taxon>
        <taxon>Rhodobacterales</taxon>
        <taxon>Paracoccaceae</taxon>
        <taxon>Harenicola</taxon>
    </lineage>
</organism>
<dbReference type="GO" id="GO:0016491">
    <property type="term" value="F:oxidoreductase activity"/>
    <property type="evidence" value="ECO:0007669"/>
    <property type="project" value="UniProtKB-KW"/>
</dbReference>
<evidence type="ECO:0000256" key="5">
    <source>
        <dbReference type="ARBA" id="ARBA00023004"/>
    </source>
</evidence>
<dbReference type="Pfam" id="PF03460">
    <property type="entry name" value="NIR_SIR_ferr"/>
    <property type="match status" value="1"/>
</dbReference>
<keyword evidence="4" id="KW-0560">Oxidoreductase</keyword>
<dbReference type="SUPFAM" id="SSF55124">
    <property type="entry name" value="Nitrite/Sulfite reductase N-terminal domain-like"/>
    <property type="match status" value="1"/>
</dbReference>
<keyword evidence="6" id="KW-0411">Iron-sulfur</keyword>
<dbReference type="InterPro" id="IPR051329">
    <property type="entry name" value="NIR_SIR_4Fe-4S"/>
</dbReference>
<dbReference type="GO" id="GO:0020037">
    <property type="term" value="F:heme binding"/>
    <property type="evidence" value="ECO:0007669"/>
    <property type="project" value="InterPro"/>
</dbReference>
<evidence type="ECO:0000313" key="8">
    <source>
        <dbReference type="EMBL" id="MBT0955851.1"/>
    </source>
</evidence>
<keyword evidence="1" id="KW-0004">4Fe-4S</keyword>
<keyword evidence="9" id="KW-1185">Reference proteome</keyword>
<dbReference type="InterPro" id="IPR045854">
    <property type="entry name" value="NO2/SO3_Rdtase_4Fe4S_sf"/>
</dbReference>
<dbReference type="Gene3D" id="3.30.413.10">
    <property type="entry name" value="Sulfite Reductase Hemoprotein, domain 1"/>
    <property type="match status" value="1"/>
</dbReference>
<dbReference type="SUPFAM" id="SSF56014">
    <property type="entry name" value="Nitrite and sulphite reductase 4Fe-4S domain-like"/>
    <property type="match status" value="1"/>
</dbReference>
<reference evidence="8 9" key="1">
    <citation type="journal article" date="2021" name="Arch. Microbiol.">
        <title>Harenicola maris gen. nov., sp. nov. isolated from the Sea of Japan shallow sediments.</title>
        <authorList>
            <person name="Romanenko L.A."/>
            <person name="Kurilenko V.V."/>
            <person name="Chernysheva N.Y."/>
            <person name="Tekutyeva L.A."/>
            <person name="Velansky P.V."/>
            <person name="Svetashev V.I."/>
            <person name="Isaeva M.P."/>
        </authorList>
    </citation>
    <scope>NUCLEOTIDE SEQUENCE [LARGE SCALE GENOMIC DNA]</scope>
    <source>
        <strain evidence="8 9">KMM 3653</strain>
    </source>
</reference>
<dbReference type="GO" id="GO:0051539">
    <property type="term" value="F:4 iron, 4 sulfur cluster binding"/>
    <property type="evidence" value="ECO:0007669"/>
    <property type="project" value="UniProtKB-KW"/>
</dbReference>